<dbReference type="PANTHER" id="PTHR30055">
    <property type="entry name" value="HTH-TYPE TRANSCRIPTIONAL REGULATOR RUTR"/>
    <property type="match status" value="1"/>
</dbReference>
<dbReference type="Proteomes" id="UP000182241">
    <property type="component" value="Unassembled WGS sequence"/>
</dbReference>
<evidence type="ECO:0000313" key="6">
    <source>
        <dbReference type="EMBL" id="SEB62196.1"/>
    </source>
</evidence>
<sequence length="213" mass="23557">METKGRAGRPPRLSRDKIVAMAIEIVTQEGYAKLSMRYLAGRLGTSPMGIYYYFESKNELLGFLFSRHSGLDDYRRAPQSQDPFERAVQTSEAVVRFLEAQSWALAGIVDGCIGVEEFTDSHLRELTDSVRDLGFDADDATETVRGIWRIALGEALIRSTPLIAVVDDRGAEAGVDGGFRVRPLPSSDRSLADTVESYLAGRLTRAHRRRSAG</sequence>
<dbReference type="Pfam" id="PF00440">
    <property type="entry name" value="TetR_N"/>
    <property type="match status" value="1"/>
</dbReference>
<dbReference type="SUPFAM" id="SSF46689">
    <property type="entry name" value="Homeodomain-like"/>
    <property type="match status" value="1"/>
</dbReference>
<gene>
    <name evidence="6" type="ORF">SAMN04489793_0350</name>
</gene>
<protein>
    <submittedName>
        <fullName evidence="6">DNA-binding transcriptional regulator, AcrR family</fullName>
    </submittedName>
</protein>
<reference evidence="7" key="1">
    <citation type="submission" date="2016-10" db="EMBL/GenBank/DDBJ databases">
        <authorList>
            <person name="Varghese N."/>
            <person name="Submissions S."/>
        </authorList>
    </citation>
    <scope>NUCLEOTIDE SEQUENCE [LARGE SCALE GENOMIC DNA]</scope>
    <source>
        <strain evidence="7">DSM 44234</strain>
    </source>
</reference>
<dbReference type="InterPro" id="IPR009057">
    <property type="entry name" value="Homeodomain-like_sf"/>
</dbReference>
<proteinExistence type="predicted"/>
<organism evidence="6 7">
    <name type="scientific">Tsukamurella tyrosinosolvens</name>
    <dbReference type="NCBI Taxonomy" id="57704"/>
    <lineage>
        <taxon>Bacteria</taxon>
        <taxon>Bacillati</taxon>
        <taxon>Actinomycetota</taxon>
        <taxon>Actinomycetes</taxon>
        <taxon>Mycobacteriales</taxon>
        <taxon>Tsukamurellaceae</taxon>
        <taxon>Tsukamurella</taxon>
    </lineage>
</organism>
<dbReference type="InterPro" id="IPR050109">
    <property type="entry name" value="HTH-type_TetR-like_transc_reg"/>
</dbReference>
<dbReference type="Gene3D" id="1.10.357.10">
    <property type="entry name" value="Tetracycline Repressor, domain 2"/>
    <property type="match status" value="1"/>
</dbReference>
<dbReference type="PANTHER" id="PTHR30055:SF234">
    <property type="entry name" value="HTH-TYPE TRANSCRIPTIONAL REGULATOR BETI"/>
    <property type="match status" value="1"/>
</dbReference>
<dbReference type="AlphaFoldDB" id="A0A1H4KVD7"/>
<keyword evidence="3" id="KW-0804">Transcription</keyword>
<evidence type="ECO:0000313" key="7">
    <source>
        <dbReference type="Proteomes" id="UP000182241"/>
    </source>
</evidence>
<evidence type="ECO:0000256" key="4">
    <source>
        <dbReference type="PROSITE-ProRule" id="PRU00335"/>
    </source>
</evidence>
<dbReference type="PRINTS" id="PR00455">
    <property type="entry name" value="HTHTETR"/>
</dbReference>
<name>A0A1H4KVD7_TSUTY</name>
<dbReference type="OrthoDB" id="4773059at2"/>
<evidence type="ECO:0000256" key="3">
    <source>
        <dbReference type="ARBA" id="ARBA00023163"/>
    </source>
</evidence>
<dbReference type="GO" id="GO:0000976">
    <property type="term" value="F:transcription cis-regulatory region binding"/>
    <property type="evidence" value="ECO:0007669"/>
    <property type="project" value="TreeGrafter"/>
</dbReference>
<dbReference type="InterPro" id="IPR001647">
    <property type="entry name" value="HTH_TetR"/>
</dbReference>
<evidence type="ECO:0000256" key="2">
    <source>
        <dbReference type="ARBA" id="ARBA00023125"/>
    </source>
</evidence>
<keyword evidence="1" id="KW-0805">Transcription regulation</keyword>
<dbReference type="PROSITE" id="PS50977">
    <property type="entry name" value="HTH_TETR_2"/>
    <property type="match status" value="1"/>
</dbReference>
<accession>A0A1H4KVD7</accession>
<feature type="domain" description="HTH tetR-type" evidence="5">
    <location>
        <begin position="12"/>
        <end position="72"/>
    </location>
</feature>
<keyword evidence="2 4" id="KW-0238">DNA-binding</keyword>
<dbReference type="GO" id="GO:0003700">
    <property type="term" value="F:DNA-binding transcription factor activity"/>
    <property type="evidence" value="ECO:0007669"/>
    <property type="project" value="TreeGrafter"/>
</dbReference>
<feature type="DNA-binding region" description="H-T-H motif" evidence="4">
    <location>
        <begin position="35"/>
        <end position="54"/>
    </location>
</feature>
<dbReference type="EMBL" id="FNSA01000003">
    <property type="protein sequence ID" value="SEB62196.1"/>
    <property type="molecule type" value="Genomic_DNA"/>
</dbReference>
<evidence type="ECO:0000256" key="1">
    <source>
        <dbReference type="ARBA" id="ARBA00023015"/>
    </source>
</evidence>
<evidence type="ECO:0000259" key="5">
    <source>
        <dbReference type="PROSITE" id="PS50977"/>
    </source>
</evidence>
<keyword evidence="7" id="KW-1185">Reference proteome</keyword>